<feature type="transmembrane region" description="Helical" evidence="1">
    <location>
        <begin position="562"/>
        <end position="588"/>
    </location>
</feature>
<organism evidence="3 4">
    <name type="scientific">Adineta ricciae</name>
    <name type="common">Rotifer</name>
    <dbReference type="NCBI Taxonomy" id="249248"/>
    <lineage>
        <taxon>Eukaryota</taxon>
        <taxon>Metazoa</taxon>
        <taxon>Spiralia</taxon>
        <taxon>Gnathifera</taxon>
        <taxon>Rotifera</taxon>
        <taxon>Eurotatoria</taxon>
        <taxon>Bdelloidea</taxon>
        <taxon>Adinetida</taxon>
        <taxon>Adinetidae</taxon>
        <taxon>Adineta</taxon>
    </lineage>
</organism>
<keyword evidence="1" id="KW-0472">Membrane</keyword>
<comment type="caution">
    <text evidence="3">The sequence shown here is derived from an EMBL/GenBank/DDBJ whole genome shotgun (WGS) entry which is preliminary data.</text>
</comment>
<dbReference type="Proteomes" id="UP000663852">
    <property type="component" value="Unassembled WGS sequence"/>
</dbReference>
<gene>
    <name evidence="3" type="ORF">EDS130_LOCUS14413</name>
</gene>
<proteinExistence type="predicted"/>
<feature type="transmembrane region" description="Helical" evidence="1">
    <location>
        <begin position="674"/>
        <end position="696"/>
    </location>
</feature>
<protein>
    <recommendedName>
        <fullName evidence="5">Meckelin</fullName>
    </recommendedName>
</protein>
<dbReference type="EMBL" id="CAJNOJ010000058">
    <property type="protein sequence ID" value="CAF0991433.1"/>
    <property type="molecule type" value="Genomic_DNA"/>
</dbReference>
<feature type="transmembrane region" description="Helical" evidence="1">
    <location>
        <begin position="1024"/>
        <end position="1049"/>
    </location>
</feature>
<feature type="transmembrane region" description="Helical" evidence="1">
    <location>
        <begin position="716"/>
        <end position="740"/>
    </location>
</feature>
<dbReference type="PANTHER" id="PTHR21274:SF0">
    <property type="entry name" value="MECKELIN"/>
    <property type="match status" value="1"/>
</dbReference>
<name>A0A814G3X9_ADIRI</name>
<evidence type="ECO:0000256" key="1">
    <source>
        <dbReference type="SAM" id="Phobius"/>
    </source>
</evidence>
<accession>A0A814G3X9</accession>
<reference evidence="3" key="1">
    <citation type="submission" date="2021-02" db="EMBL/GenBank/DDBJ databases">
        <authorList>
            <person name="Nowell W R."/>
        </authorList>
    </citation>
    <scope>NUCLEOTIDE SEQUENCE</scope>
</reference>
<dbReference type="PANTHER" id="PTHR21274">
    <property type="entry name" value="MECKELIN"/>
    <property type="match status" value="1"/>
</dbReference>
<feature type="transmembrane region" description="Helical" evidence="1">
    <location>
        <begin position="1141"/>
        <end position="1165"/>
    </location>
</feature>
<keyword evidence="1" id="KW-0812">Transmembrane</keyword>
<evidence type="ECO:0000313" key="4">
    <source>
        <dbReference type="Proteomes" id="UP000663852"/>
    </source>
</evidence>
<dbReference type="InterPro" id="IPR019170">
    <property type="entry name" value="Meckelin"/>
</dbReference>
<feature type="signal peptide" evidence="2">
    <location>
        <begin position="1"/>
        <end position="20"/>
    </location>
</feature>
<dbReference type="OrthoDB" id="419138at2759"/>
<dbReference type="GO" id="GO:0036038">
    <property type="term" value="C:MKS complex"/>
    <property type="evidence" value="ECO:0007669"/>
    <property type="project" value="InterPro"/>
</dbReference>
<feature type="chain" id="PRO_5032902429" description="Meckelin" evidence="2">
    <location>
        <begin position="21"/>
        <end position="1449"/>
    </location>
</feature>
<feature type="transmembrane region" description="Helical" evidence="1">
    <location>
        <begin position="984"/>
        <end position="1003"/>
    </location>
</feature>
<keyword evidence="2" id="KW-0732">Signal</keyword>
<keyword evidence="1" id="KW-1133">Transmembrane helix</keyword>
<sequence>MLKSISYLFLLILPSHIIFSQSSTYTAYQSSFAYVTTCGSTQYYDIALLQCSSCPSNATQKSTDRTQCDCISNSYYYVINQGGGSLICSACPTGLVRSTDGFGCTADNSTCDTTLTTRVPTESALDGTANTGSSTSVSSQARLAQETCVTCVAGTWSDPDNQRCTPCAKVTPQTGVPSGTISCCSTSAIQDGMCLTYLSGILGTTISPTYLNTFDSPTLSLFFQQHLSAAVYLCRMNLNSTTTQTNNRTLLSNVTACQILANIAAMQFYYPVTNYAYYLYQQYIWGLTSIWNASFARPSIPFLQYPSTYYQEVNSASYNWIPVTFGQNNILQIKLAKYSPTGQYLGLFDAYDAYLLLCGGSYTDGKPSFTFGTHYKKICTIRADTLWSSTLYDTAFFDPYIVFTQSGTSRLLPTPVVIRNYQSDSSTAPNMNDDESTWVYHRRFFLIDRISGITQNKELRNIHYAKSIRLLNTLTSDTNYIQPPVIVVEYGELSISDLGKNAVVQITFETEYRMNLDAHIRSIWIAIGVLCGLSLILAVIETMIWYSRAGKQVIDLGTIGKFFLYVINAVGTIFFIVMAGVSLWWLIFYKRQDALYLVIPTSIQQASFTVLVVVAFVLKSLDILQLIIRQASVDIFFIDWEKPKSGNLNTVSAWRSYFVANEFSEIQTFRRINVTLQLIFVLLLLKVINLENVATIQPEVNLFPSSSDYQPDYNGILRVGIAFSMWLAVALIQYLVYILFYQRRVEDKIINFIDLCSVSNISVFILMDNLYGYYIHGRSPHGLADVNMKDMMLNLNREDNQMIGKRGLQPNSDEQIFIVRVDRAFRLQYETLLQSYQNRILSRLTKKGEEHESEILLASYRNLNEFLCAFMSQSLPIYSYTVRHRYFLEKILNIEFGLRTTPDANGYTESTFFIDVDRNFTKILFCGYENSLFIWNTATFLFIDYFASNYVLAAIITYLLNLIAEKLRYFSCQNFMDISAQKTNTYIALGILAGLGVLIALVQTWKWFLRSGREITDISTISKFVFYIFGSVGSAILLVTAGVSIYLLFYKSEYEKNFSGEDFVSFESLLKIFLVVSFIFKTLDIIHLIFRQARIDIFFMDWEKSKTGISNNVAVWRTYFVANEFNEIQTSRRINVTFQMFFVLFFLKVIQLENISCAQSGYILFQSAANCTEYNQSFRTGIGFVTLLGTAIVQYLAYVLFYQRLIADRIVNFIDLCSVSNISVFILDENQHGYYIHGRSPHGATNVNIKEILMNLYREENQMIGTRGLQANSNEQVFIMKMNRNFRKQYDMLFRNYNNYVGPRKSREDTERYTDMLLQSYQNLNGFLCAFIDHSIASHKYFVRNRYFVERIFDYEFQTQAHIQSDNTVDNFLYIDNERSFTKIFFYGEERSLFLWNAATFLLVDAIAQNYVLAAAITYTLNAIFVSIRDSFGRRNLSRKTLIPRNFLI</sequence>
<dbReference type="GO" id="GO:0060271">
    <property type="term" value="P:cilium assembly"/>
    <property type="evidence" value="ECO:0007669"/>
    <property type="project" value="InterPro"/>
</dbReference>
<feature type="transmembrane region" description="Helical" evidence="1">
    <location>
        <begin position="594"/>
        <end position="618"/>
    </location>
</feature>
<feature type="transmembrane region" description="Helical" evidence="1">
    <location>
        <begin position="1069"/>
        <end position="1090"/>
    </location>
</feature>
<feature type="transmembrane region" description="Helical" evidence="1">
    <location>
        <begin position="1177"/>
        <end position="1201"/>
    </location>
</feature>
<evidence type="ECO:0008006" key="5">
    <source>
        <dbReference type="Google" id="ProtNLM"/>
    </source>
</evidence>
<feature type="transmembrane region" description="Helical" evidence="1">
    <location>
        <begin position="940"/>
        <end position="964"/>
    </location>
</feature>
<feature type="transmembrane region" description="Helical" evidence="1">
    <location>
        <begin position="523"/>
        <end position="546"/>
    </location>
</feature>
<evidence type="ECO:0000256" key="2">
    <source>
        <dbReference type="SAM" id="SignalP"/>
    </source>
</evidence>
<evidence type="ECO:0000313" key="3">
    <source>
        <dbReference type="EMBL" id="CAF0991433.1"/>
    </source>
</evidence>
<dbReference type="Pfam" id="PF09773">
    <property type="entry name" value="Meckelin"/>
    <property type="match status" value="1"/>
</dbReference>